<reference evidence="3 4" key="1">
    <citation type="submission" date="2019-03" db="EMBL/GenBank/DDBJ databases">
        <title>Genomic Encyclopedia of Type Strains, Phase IV (KMG-IV): sequencing the most valuable type-strain genomes for metagenomic binning, comparative biology and taxonomic classification.</title>
        <authorList>
            <person name="Goeker M."/>
        </authorList>
    </citation>
    <scope>NUCLEOTIDE SEQUENCE [LARGE SCALE GENOMIC DNA]</scope>
    <source>
        <strain evidence="3 4">DSM 24830</strain>
    </source>
</reference>
<evidence type="ECO:0000313" key="3">
    <source>
        <dbReference type="EMBL" id="TCJ84808.1"/>
    </source>
</evidence>
<keyword evidence="1" id="KW-0472">Membrane</keyword>
<dbReference type="AlphaFoldDB" id="A0A4R1EZZ3"/>
<dbReference type="OrthoDB" id="2086708at2"/>
<proteinExistence type="predicted"/>
<dbReference type="Proteomes" id="UP000294887">
    <property type="component" value="Unassembled WGS sequence"/>
</dbReference>
<comment type="caution">
    <text evidence="3">The sequence shown here is derived from an EMBL/GenBank/DDBJ whole genome shotgun (WGS) entry which is preliminary data.</text>
</comment>
<accession>A0A4R1EZZ3</accession>
<organism evidence="3 4">
    <name type="scientific">Cocleimonas flava</name>
    <dbReference type="NCBI Taxonomy" id="634765"/>
    <lineage>
        <taxon>Bacteria</taxon>
        <taxon>Pseudomonadati</taxon>
        <taxon>Pseudomonadota</taxon>
        <taxon>Gammaproteobacteria</taxon>
        <taxon>Thiotrichales</taxon>
        <taxon>Thiotrichaceae</taxon>
        <taxon>Cocleimonas</taxon>
    </lineage>
</organism>
<feature type="domain" description="DUF1468" evidence="2">
    <location>
        <begin position="9"/>
        <end position="144"/>
    </location>
</feature>
<dbReference type="EMBL" id="SMFQ01000004">
    <property type="protein sequence ID" value="TCJ84808.1"/>
    <property type="molecule type" value="Genomic_DNA"/>
</dbReference>
<feature type="transmembrane region" description="Helical" evidence="1">
    <location>
        <begin position="38"/>
        <end position="59"/>
    </location>
</feature>
<feature type="transmembrane region" description="Helical" evidence="1">
    <location>
        <begin position="80"/>
        <end position="111"/>
    </location>
</feature>
<keyword evidence="1" id="KW-1133">Transmembrane helix</keyword>
<evidence type="ECO:0000259" key="2">
    <source>
        <dbReference type="Pfam" id="PF07331"/>
    </source>
</evidence>
<sequence length="149" mass="16886">MRNIHLDTFIGLLMLLVSAYFYYLAQNMPPEPAEFPKLVISILIVFSLVIMSKGVLLTLRAKKNGTIVDHYFERIRGPMAVYLGLCVYVGLIELLGFFTSTTIASAFFMLLFGMRSYIKLLLVLIGINVFIYLLFVWQLKIVLPAGVLI</sequence>
<dbReference type="InterPro" id="IPR009936">
    <property type="entry name" value="DUF1468"/>
</dbReference>
<feature type="transmembrane region" description="Helical" evidence="1">
    <location>
        <begin position="9"/>
        <end position="26"/>
    </location>
</feature>
<keyword evidence="1" id="KW-0812">Transmembrane</keyword>
<name>A0A4R1EZZ3_9GAMM</name>
<evidence type="ECO:0000313" key="4">
    <source>
        <dbReference type="Proteomes" id="UP000294887"/>
    </source>
</evidence>
<keyword evidence="4" id="KW-1185">Reference proteome</keyword>
<dbReference type="Pfam" id="PF07331">
    <property type="entry name" value="TctB"/>
    <property type="match status" value="1"/>
</dbReference>
<feature type="transmembrane region" description="Helical" evidence="1">
    <location>
        <begin position="117"/>
        <end position="137"/>
    </location>
</feature>
<protein>
    <submittedName>
        <fullName evidence="3">Tripartite tricarboxylate transporter TctB family protein</fullName>
    </submittedName>
</protein>
<evidence type="ECO:0000256" key="1">
    <source>
        <dbReference type="SAM" id="Phobius"/>
    </source>
</evidence>
<gene>
    <name evidence="3" type="ORF">EV695_2769</name>
</gene>
<dbReference type="RefSeq" id="WP_131906543.1">
    <property type="nucleotide sequence ID" value="NZ_BAAAFU010000006.1"/>
</dbReference>